<keyword evidence="2" id="KW-1185">Reference proteome</keyword>
<protein>
    <submittedName>
        <fullName evidence="1">Uncharacterized protein</fullName>
    </submittedName>
</protein>
<name>A0A7G1KSY0_9NOCA</name>
<proteinExistence type="predicted"/>
<dbReference type="RefSeq" id="WP_187685117.1">
    <property type="nucleotide sequence ID" value="NZ_AP023396.1"/>
</dbReference>
<organism evidence="1 2">
    <name type="scientific">Nocardia wallacei</name>
    <dbReference type="NCBI Taxonomy" id="480035"/>
    <lineage>
        <taxon>Bacteria</taxon>
        <taxon>Bacillati</taxon>
        <taxon>Actinomycetota</taxon>
        <taxon>Actinomycetes</taxon>
        <taxon>Mycobacteriales</taxon>
        <taxon>Nocardiaceae</taxon>
        <taxon>Nocardia</taxon>
    </lineage>
</organism>
<evidence type="ECO:0000313" key="2">
    <source>
        <dbReference type="Proteomes" id="UP000516173"/>
    </source>
</evidence>
<dbReference type="KEGG" id="nwl:NWFMUON74_61300"/>
<dbReference type="EMBL" id="AP023396">
    <property type="protein sequence ID" value="BCK58358.1"/>
    <property type="molecule type" value="Genomic_DNA"/>
</dbReference>
<dbReference type="AlphaFoldDB" id="A0A7G1KSY0"/>
<accession>A0A7G1KSY0</accession>
<sequence>MSILDLSWLDELLEGIDKADPPDSSGWWETSAGAEFGAAKLAELKEEITRRYQPIICKHCDGPIHRTPKAGGDFVHSDGDQAGRHTCPVDPYGFHAEPVGTPCGDFPFNPCNGARGKVVDHR</sequence>
<dbReference type="GeneID" id="80350543"/>
<gene>
    <name evidence="1" type="ORF">NWFMUON74_61300</name>
</gene>
<dbReference type="Proteomes" id="UP000516173">
    <property type="component" value="Chromosome"/>
</dbReference>
<reference evidence="1 2" key="1">
    <citation type="submission" date="2020-08" db="EMBL/GenBank/DDBJ databases">
        <title>Genome Sequencing of Nocardia wallacei strain FMUON74 and assembly.</title>
        <authorList>
            <person name="Toyokawa M."/>
            <person name="Uesaka K."/>
        </authorList>
    </citation>
    <scope>NUCLEOTIDE SEQUENCE [LARGE SCALE GENOMIC DNA]</scope>
    <source>
        <strain evidence="1 2">FMUON74</strain>
    </source>
</reference>
<evidence type="ECO:0000313" key="1">
    <source>
        <dbReference type="EMBL" id="BCK58358.1"/>
    </source>
</evidence>